<keyword evidence="5" id="KW-1000">Mitochondrion outer membrane</keyword>
<dbReference type="InterPro" id="IPR039261">
    <property type="entry name" value="FNR_nucleotide-bd"/>
</dbReference>
<dbReference type="InterPro" id="IPR001433">
    <property type="entry name" value="OxRdtase_FAD/NAD-bd"/>
</dbReference>
<evidence type="ECO:0000256" key="3">
    <source>
        <dbReference type="ARBA" id="ARBA00006105"/>
    </source>
</evidence>
<evidence type="ECO:0000313" key="16">
    <source>
        <dbReference type="Proteomes" id="UP001583172"/>
    </source>
</evidence>
<comment type="catalytic activity">
    <reaction evidence="12 13">
        <text>2 Fe(III)-[cytochrome b5] + NADH = 2 Fe(II)-[cytochrome b5] + NAD(+) + H(+)</text>
        <dbReference type="Rhea" id="RHEA:46680"/>
        <dbReference type="Rhea" id="RHEA-COMP:10438"/>
        <dbReference type="Rhea" id="RHEA-COMP:10439"/>
        <dbReference type="ChEBI" id="CHEBI:15378"/>
        <dbReference type="ChEBI" id="CHEBI:29033"/>
        <dbReference type="ChEBI" id="CHEBI:29034"/>
        <dbReference type="ChEBI" id="CHEBI:57540"/>
        <dbReference type="ChEBI" id="CHEBI:57945"/>
        <dbReference type="EC" id="1.6.2.2"/>
    </reaction>
</comment>
<evidence type="ECO:0000256" key="13">
    <source>
        <dbReference type="RuleBase" id="RU361226"/>
    </source>
</evidence>
<gene>
    <name evidence="15" type="ORF">VTJ49DRAFT_4107</name>
</gene>
<dbReference type="EMBL" id="JAZGSY010000316">
    <property type="protein sequence ID" value="KAL1837225.1"/>
    <property type="molecule type" value="Genomic_DNA"/>
</dbReference>
<dbReference type="PANTHER" id="PTHR19370">
    <property type="entry name" value="NADH-CYTOCHROME B5 REDUCTASE"/>
    <property type="match status" value="1"/>
</dbReference>
<evidence type="ECO:0000256" key="12">
    <source>
        <dbReference type="ARBA" id="ARBA00047682"/>
    </source>
</evidence>
<dbReference type="SUPFAM" id="SSF52343">
    <property type="entry name" value="Ferredoxin reductase-like, C-terminal NADP-linked domain"/>
    <property type="match status" value="1"/>
</dbReference>
<proteinExistence type="inferred from homology"/>
<comment type="caution">
    <text evidence="15">The sequence shown here is derived from an EMBL/GenBank/DDBJ whole genome shotgun (WGS) entry which is preliminary data.</text>
</comment>
<accession>A0ABR3V649</accession>
<comment type="subcellular location">
    <subcellularLocation>
        <location evidence="2">Mitochondrion outer membrane</location>
        <topology evidence="2">Single-pass membrane protein</topology>
    </subcellularLocation>
</comment>
<keyword evidence="8 13" id="KW-0520">NAD</keyword>
<evidence type="ECO:0000256" key="8">
    <source>
        <dbReference type="ARBA" id="ARBA00023027"/>
    </source>
</evidence>
<dbReference type="Pfam" id="PF00970">
    <property type="entry name" value="FAD_binding_6"/>
    <property type="match status" value="1"/>
</dbReference>
<evidence type="ECO:0000256" key="10">
    <source>
        <dbReference type="ARBA" id="ARBA00023136"/>
    </source>
</evidence>
<dbReference type="SUPFAM" id="SSF63380">
    <property type="entry name" value="Riboflavin synthase domain-like"/>
    <property type="match status" value="1"/>
</dbReference>
<feature type="domain" description="FAD-binding FR-type" evidence="14">
    <location>
        <begin position="101"/>
        <end position="206"/>
    </location>
</feature>
<dbReference type="Gene3D" id="3.40.50.80">
    <property type="entry name" value="Nucleotide-binding domain of ferredoxin-NADP reductase (FNR) module"/>
    <property type="match status" value="1"/>
</dbReference>
<keyword evidence="4 13" id="KW-0285">Flavoprotein</keyword>
<dbReference type="CDD" id="cd06183">
    <property type="entry name" value="cyt_b5_reduct_like"/>
    <property type="match status" value="1"/>
</dbReference>
<keyword evidence="6 13" id="KW-0274">FAD</keyword>
<keyword evidence="7 13" id="KW-0560">Oxidoreductase</keyword>
<dbReference type="Pfam" id="PF00175">
    <property type="entry name" value="NAD_binding_1"/>
    <property type="match status" value="1"/>
</dbReference>
<evidence type="ECO:0000256" key="6">
    <source>
        <dbReference type="ARBA" id="ARBA00022827"/>
    </source>
</evidence>
<protein>
    <recommendedName>
        <fullName evidence="13">NADH-cytochrome b5 reductase</fullName>
        <ecNumber evidence="13">1.6.2.2</ecNumber>
    </recommendedName>
</protein>
<evidence type="ECO:0000256" key="1">
    <source>
        <dbReference type="ARBA" id="ARBA00001974"/>
    </source>
</evidence>
<comment type="similarity">
    <text evidence="3 13">Belongs to the flavoprotein pyridine nucleotide cytochrome reductase family.</text>
</comment>
<dbReference type="PRINTS" id="PR00406">
    <property type="entry name" value="CYTB5RDTASE"/>
</dbReference>
<dbReference type="InterPro" id="IPR001709">
    <property type="entry name" value="Flavoprot_Pyr_Nucl_cyt_Rdtase"/>
</dbReference>
<evidence type="ECO:0000256" key="4">
    <source>
        <dbReference type="ARBA" id="ARBA00022630"/>
    </source>
</evidence>
<name>A0ABR3V649_HUMIN</name>
<dbReference type="PROSITE" id="PS51384">
    <property type="entry name" value="FAD_FR"/>
    <property type="match status" value="1"/>
</dbReference>
<dbReference type="InterPro" id="IPR017938">
    <property type="entry name" value="Riboflavin_synthase-like_b-brl"/>
</dbReference>
<dbReference type="Proteomes" id="UP001583172">
    <property type="component" value="Unassembled WGS sequence"/>
</dbReference>
<evidence type="ECO:0000256" key="7">
    <source>
        <dbReference type="ARBA" id="ARBA00023002"/>
    </source>
</evidence>
<evidence type="ECO:0000259" key="14">
    <source>
        <dbReference type="PROSITE" id="PS51384"/>
    </source>
</evidence>
<organism evidence="15 16">
    <name type="scientific">Humicola insolens</name>
    <name type="common">Soft-rot fungus</name>
    <dbReference type="NCBI Taxonomy" id="85995"/>
    <lineage>
        <taxon>Eukaryota</taxon>
        <taxon>Fungi</taxon>
        <taxon>Dikarya</taxon>
        <taxon>Ascomycota</taxon>
        <taxon>Pezizomycotina</taxon>
        <taxon>Sordariomycetes</taxon>
        <taxon>Sordariomycetidae</taxon>
        <taxon>Sordariales</taxon>
        <taxon>Chaetomiaceae</taxon>
        <taxon>Mycothermus</taxon>
    </lineage>
</organism>
<evidence type="ECO:0000313" key="15">
    <source>
        <dbReference type="EMBL" id="KAL1837225.1"/>
    </source>
</evidence>
<reference evidence="15 16" key="1">
    <citation type="journal article" date="2024" name="Commun. Biol.">
        <title>Comparative genomic analysis of thermophilic fungi reveals convergent evolutionary adaptations and gene losses.</title>
        <authorList>
            <person name="Steindorff A.S."/>
            <person name="Aguilar-Pontes M.V."/>
            <person name="Robinson A.J."/>
            <person name="Andreopoulos B."/>
            <person name="LaButti K."/>
            <person name="Kuo A."/>
            <person name="Mondo S."/>
            <person name="Riley R."/>
            <person name="Otillar R."/>
            <person name="Haridas S."/>
            <person name="Lipzen A."/>
            <person name="Grimwood J."/>
            <person name="Schmutz J."/>
            <person name="Clum A."/>
            <person name="Reid I.D."/>
            <person name="Moisan M.C."/>
            <person name="Butler G."/>
            <person name="Nguyen T.T.M."/>
            <person name="Dewar K."/>
            <person name="Conant G."/>
            <person name="Drula E."/>
            <person name="Henrissat B."/>
            <person name="Hansel C."/>
            <person name="Singer S."/>
            <person name="Hutchinson M.I."/>
            <person name="de Vries R.P."/>
            <person name="Natvig D.O."/>
            <person name="Powell A.J."/>
            <person name="Tsang A."/>
            <person name="Grigoriev I.V."/>
        </authorList>
    </citation>
    <scope>NUCLEOTIDE SEQUENCE [LARGE SCALE GENOMIC DNA]</scope>
    <source>
        <strain evidence="15 16">CBS 620.91</strain>
    </source>
</reference>
<dbReference type="Gene3D" id="2.40.30.10">
    <property type="entry name" value="Translation factors"/>
    <property type="match status" value="1"/>
</dbReference>
<dbReference type="PRINTS" id="PR00371">
    <property type="entry name" value="FPNCR"/>
</dbReference>
<keyword evidence="9" id="KW-0496">Mitochondrion</keyword>
<dbReference type="EC" id="1.6.2.2" evidence="13"/>
<dbReference type="PANTHER" id="PTHR19370:SF171">
    <property type="entry name" value="NADH-CYTOCHROME B5 REDUCTASE 2"/>
    <property type="match status" value="1"/>
</dbReference>
<comment type="function">
    <text evidence="11">May mediate the reduction of outer membrane cytochrome b5.</text>
</comment>
<dbReference type="InterPro" id="IPR001834">
    <property type="entry name" value="CBR-like"/>
</dbReference>
<keyword evidence="10" id="KW-0472">Membrane</keyword>
<comment type="cofactor">
    <cofactor evidence="1 13">
        <name>FAD</name>
        <dbReference type="ChEBI" id="CHEBI:57692"/>
    </cofactor>
</comment>
<evidence type="ECO:0000256" key="2">
    <source>
        <dbReference type="ARBA" id="ARBA00004572"/>
    </source>
</evidence>
<evidence type="ECO:0000256" key="9">
    <source>
        <dbReference type="ARBA" id="ARBA00023128"/>
    </source>
</evidence>
<keyword evidence="16" id="KW-1185">Reference proteome</keyword>
<sequence>MSLLVASRSAFRAAAPLKRLQFQARHYATEQPSADPKKNNTALYGAGALAAAGAAYYFLGGSSGAAKKAEEKVKDAAAAAAKQAPATPSSEVKKALLGGDQGWISLKLEDVEIVNHNTKRFRFRLPEDDMVSGLHIASAILTKFQPIGGDKPVIRPYTPISDEDARGYLDLLVKRYPDGPMSIHLHEMVPGQRLDVKGPLPKYPWSPNKHEHIALIAGGTGITPMYQLIRAIFKNPDDKTKVTLVFGNVSEEDILLKNELAHLENTFPRRFRAFYVLDKAPASWTAGQQGYITKELLKTVLPEPKEGNDKIKVFVCGPPGMMELISGNKKSPKDQGELKGLLKELGYTPEQVYKF</sequence>
<dbReference type="InterPro" id="IPR017927">
    <property type="entry name" value="FAD-bd_FR_type"/>
</dbReference>
<dbReference type="InterPro" id="IPR008333">
    <property type="entry name" value="Cbr1-like_FAD-bd_dom"/>
</dbReference>
<evidence type="ECO:0000256" key="5">
    <source>
        <dbReference type="ARBA" id="ARBA00022787"/>
    </source>
</evidence>
<evidence type="ECO:0000256" key="11">
    <source>
        <dbReference type="ARBA" id="ARBA00037464"/>
    </source>
</evidence>